<name>A0A518HB86_9BACT</name>
<evidence type="ECO:0000256" key="2">
    <source>
        <dbReference type="ARBA" id="ARBA00022737"/>
    </source>
</evidence>
<feature type="region of interest" description="Disordered" evidence="5">
    <location>
        <begin position="301"/>
        <end position="322"/>
    </location>
</feature>
<dbReference type="Pfam" id="PF13435">
    <property type="entry name" value="Cytochrome_C554"/>
    <property type="match status" value="1"/>
</dbReference>
<dbReference type="PANTHER" id="PTHR35038">
    <property type="entry name" value="DISSIMILATORY SULFITE REDUCTASE SIRA"/>
    <property type="match status" value="1"/>
</dbReference>
<evidence type="ECO:0000256" key="5">
    <source>
        <dbReference type="SAM" id="MobiDB-lite"/>
    </source>
</evidence>
<evidence type="ECO:0000313" key="7">
    <source>
        <dbReference type="EMBL" id="QDV37976.1"/>
    </source>
</evidence>
<dbReference type="Gene3D" id="1.25.40.10">
    <property type="entry name" value="Tetratricopeptide repeat domain"/>
    <property type="match status" value="1"/>
</dbReference>
<dbReference type="PROSITE" id="PS00028">
    <property type="entry name" value="ZINC_FINGER_C2H2_1"/>
    <property type="match status" value="1"/>
</dbReference>
<dbReference type="KEGG" id="tpla:ElP_59230"/>
<keyword evidence="2" id="KW-0677">Repeat</keyword>
<feature type="repeat" description="TPR" evidence="4">
    <location>
        <begin position="99"/>
        <end position="132"/>
    </location>
</feature>
<dbReference type="SUPFAM" id="SSF48695">
    <property type="entry name" value="Multiheme cytochromes"/>
    <property type="match status" value="1"/>
</dbReference>
<organism evidence="7 8">
    <name type="scientific">Tautonia plasticadhaerens</name>
    <dbReference type="NCBI Taxonomy" id="2527974"/>
    <lineage>
        <taxon>Bacteria</taxon>
        <taxon>Pseudomonadati</taxon>
        <taxon>Planctomycetota</taxon>
        <taxon>Planctomycetia</taxon>
        <taxon>Isosphaerales</taxon>
        <taxon>Isosphaeraceae</taxon>
        <taxon>Tautonia</taxon>
    </lineage>
</organism>
<feature type="compositionally biased region" description="Pro residues" evidence="5">
    <location>
        <begin position="313"/>
        <end position="322"/>
    </location>
</feature>
<keyword evidence="3 4" id="KW-0802">TPR repeat</keyword>
<dbReference type="SUPFAM" id="SSF48452">
    <property type="entry name" value="TPR-like"/>
    <property type="match status" value="1"/>
</dbReference>
<dbReference type="AlphaFoldDB" id="A0A518HB86"/>
<keyword evidence="8" id="KW-1185">Reference proteome</keyword>
<dbReference type="InterPro" id="IPR036280">
    <property type="entry name" value="Multihaem_cyt_sf"/>
</dbReference>
<dbReference type="PROSITE" id="PS50005">
    <property type="entry name" value="TPR"/>
    <property type="match status" value="1"/>
</dbReference>
<evidence type="ECO:0000313" key="8">
    <source>
        <dbReference type="Proteomes" id="UP000317835"/>
    </source>
</evidence>
<dbReference type="InterPro" id="IPR019734">
    <property type="entry name" value="TPR_rpt"/>
</dbReference>
<protein>
    <submittedName>
        <fullName evidence="7">Tetratricopeptide repeat protein</fullName>
    </submittedName>
</protein>
<dbReference type="EMBL" id="CP036426">
    <property type="protein sequence ID" value="QDV37976.1"/>
    <property type="molecule type" value="Genomic_DNA"/>
</dbReference>
<evidence type="ECO:0000256" key="3">
    <source>
        <dbReference type="ARBA" id="ARBA00022803"/>
    </source>
</evidence>
<dbReference type="RefSeq" id="WP_145276138.1">
    <property type="nucleotide sequence ID" value="NZ_CP036426.1"/>
</dbReference>
<proteinExistence type="predicted"/>
<evidence type="ECO:0000256" key="4">
    <source>
        <dbReference type="PROSITE-ProRule" id="PRU00339"/>
    </source>
</evidence>
<dbReference type="Pfam" id="PF07719">
    <property type="entry name" value="TPR_2"/>
    <property type="match status" value="1"/>
</dbReference>
<dbReference type="Proteomes" id="UP000317835">
    <property type="component" value="Chromosome"/>
</dbReference>
<keyword evidence="1" id="KW-0732">Signal</keyword>
<accession>A0A518HB86</accession>
<evidence type="ECO:0000256" key="1">
    <source>
        <dbReference type="ARBA" id="ARBA00022729"/>
    </source>
</evidence>
<dbReference type="SMART" id="SM00028">
    <property type="entry name" value="TPR"/>
    <property type="match status" value="2"/>
</dbReference>
<reference evidence="7 8" key="1">
    <citation type="submission" date="2019-02" db="EMBL/GenBank/DDBJ databases">
        <title>Deep-cultivation of Planctomycetes and their phenomic and genomic characterization uncovers novel biology.</title>
        <authorList>
            <person name="Wiegand S."/>
            <person name="Jogler M."/>
            <person name="Boedeker C."/>
            <person name="Pinto D."/>
            <person name="Vollmers J."/>
            <person name="Rivas-Marin E."/>
            <person name="Kohn T."/>
            <person name="Peeters S.H."/>
            <person name="Heuer A."/>
            <person name="Rast P."/>
            <person name="Oberbeckmann S."/>
            <person name="Bunk B."/>
            <person name="Jeske O."/>
            <person name="Meyerdierks A."/>
            <person name="Storesund J.E."/>
            <person name="Kallscheuer N."/>
            <person name="Luecker S."/>
            <person name="Lage O.M."/>
            <person name="Pohl T."/>
            <person name="Merkel B.J."/>
            <person name="Hornburger P."/>
            <person name="Mueller R.-W."/>
            <person name="Bruemmer F."/>
            <person name="Labrenz M."/>
            <person name="Spormann A.M."/>
            <person name="Op den Camp H."/>
            <person name="Overmann J."/>
            <person name="Amann R."/>
            <person name="Jetten M.S.M."/>
            <person name="Mascher T."/>
            <person name="Medema M.H."/>
            <person name="Devos D.P."/>
            <person name="Kaster A.-K."/>
            <person name="Ovreas L."/>
            <person name="Rohde M."/>
            <person name="Galperin M.Y."/>
            <person name="Jogler C."/>
        </authorList>
    </citation>
    <scope>NUCLEOTIDE SEQUENCE [LARGE SCALE GENOMIC DNA]</scope>
    <source>
        <strain evidence="7 8">ElP</strain>
    </source>
</reference>
<evidence type="ECO:0000259" key="6">
    <source>
        <dbReference type="PROSITE" id="PS00028"/>
    </source>
</evidence>
<sequence>MRGPATWTISTALLLVAGAGGWWAWSSVARPGADPADGARAAYEGGDFERAAGLARERLRADRGDRRAALLLARSYARLGDADSARRVYGRVDRAAMEAEDLYLLGEILRREGRPDEARAAFELALADDPSHAEATAALMGRDFEQGRFERVLGGADRLDGRPGWEAFSAAMRGRAELALLDPRGAARSLDRALRLDPTPGRAPIPPDEIRKDLARAHLGLGRGDLAGPVLKAVDPPDAESLWLAGRAGLQRGEIDAAISSRTRARSLGVPEDPMRVEPAPYVGSDRCVDCHPAIVRDQQSSSHARTFHPDPEPGVLPLPDGPVPDPIDPEIVHRIRAEGGAIVFETEAEGDRSWARVLHVLGSGTRGMTPVGVDEQGRVVELRLSHYGEGVGWGRTTGHPEVPETPGAWLGLPLSAREQRACLDCHTTNFREAGARAGPTLADGAIGCERCHGPAGNHLMAVDRGFPDPAIARPRLATAGQVVGLCGDCHRPPSDAPLPESSHPSAVRFQAATFVRSPCFARAPASAKFDCVSCHDPHRDAEHEPRHYEEVCLSCHPGPAVAATGPPSEATRSAPCPINPSRGCIDCHMPRRPSVMEHTEFTDHHIRAQPD</sequence>
<dbReference type="InterPro" id="IPR011990">
    <property type="entry name" value="TPR-like_helical_dom_sf"/>
</dbReference>
<dbReference type="InterPro" id="IPR013087">
    <property type="entry name" value="Znf_C2H2_type"/>
</dbReference>
<gene>
    <name evidence="7" type="ORF">ElP_59230</name>
</gene>
<dbReference type="OrthoDB" id="244982at2"/>
<dbReference type="PANTHER" id="PTHR35038:SF8">
    <property type="entry name" value="C-TYPE POLYHEME CYTOCHROME OMCC"/>
    <property type="match status" value="1"/>
</dbReference>
<dbReference type="Gene3D" id="1.10.1130.10">
    <property type="entry name" value="Flavocytochrome C3, Chain A"/>
    <property type="match status" value="2"/>
</dbReference>
<dbReference type="Pfam" id="PF13432">
    <property type="entry name" value="TPR_16"/>
    <property type="match status" value="2"/>
</dbReference>
<dbReference type="InterPro" id="IPR051829">
    <property type="entry name" value="Multiheme_Cytochr_ET"/>
</dbReference>
<dbReference type="InterPro" id="IPR013105">
    <property type="entry name" value="TPR_2"/>
</dbReference>
<feature type="domain" description="C2H2-type" evidence="6">
    <location>
        <begin position="288"/>
        <end position="309"/>
    </location>
</feature>
<dbReference type="InterPro" id="IPR023155">
    <property type="entry name" value="Cyt_c-552/4"/>
</dbReference>